<accession>A0ABP0CIK5</accession>
<feature type="compositionally biased region" description="Low complexity" evidence="1">
    <location>
        <begin position="86"/>
        <end position="108"/>
    </location>
</feature>
<feature type="compositionally biased region" description="Polar residues" evidence="1">
    <location>
        <begin position="121"/>
        <end position="137"/>
    </location>
</feature>
<evidence type="ECO:0000256" key="1">
    <source>
        <dbReference type="SAM" id="MobiDB-lite"/>
    </source>
</evidence>
<dbReference type="Proteomes" id="UP001642482">
    <property type="component" value="Unassembled WGS sequence"/>
</dbReference>
<organism evidence="2 3">
    <name type="scientific">Sporothrix eucalyptigena</name>
    <dbReference type="NCBI Taxonomy" id="1812306"/>
    <lineage>
        <taxon>Eukaryota</taxon>
        <taxon>Fungi</taxon>
        <taxon>Dikarya</taxon>
        <taxon>Ascomycota</taxon>
        <taxon>Pezizomycotina</taxon>
        <taxon>Sordariomycetes</taxon>
        <taxon>Sordariomycetidae</taxon>
        <taxon>Ophiostomatales</taxon>
        <taxon>Ophiostomataceae</taxon>
        <taxon>Sporothrix</taxon>
    </lineage>
</organism>
<evidence type="ECO:0000313" key="3">
    <source>
        <dbReference type="Proteomes" id="UP001642482"/>
    </source>
</evidence>
<gene>
    <name evidence="2" type="ORF">SEUCBS140593_008011</name>
</gene>
<comment type="caution">
    <text evidence="2">The sequence shown here is derived from an EMBL/GenBank/DDBJ whole genome shotgun (WGS) entry which is preliminary data.</text>
</comment>
<sequence>MSNFHLTVGFRADFLVGFFEDYGNNSDNSPDALQLQPDPSLSLIRLPAQPSAFSQHSASSSNQAQAAPAPIPAVDDRVDTDEEYTSQSGSSNENSSSANNAGSARAGSVATMMEDIENHGDGTNTWSCDNLPYTSAAESFRSHDNSADNQEAAGNSQSGANCQPEEG</sequence>
<name>A0ABP0CIK5_9PEZI</name>
<feature type="region of interest" description="Disordered" evidence="1">
    <location>
        <begin position="25"/>
        <end position="167"/>
    </location>
</feature>
<evidence type="ECO:0000313" key="2">
    <source>
        <dbReference type="EMBL" id="CAK7231693.1"/>
    </source>
</evidence>
<keyword evidence="3" id="KW-1185">Reference proteome</keyword>
<feature type="compositionally biased region" description="Polar residues" evidence="1">
    <location>
        <begin position="147"/>
        <end position="161"/>
    </location>
</feature>
<proteinExistence type="predicted"/>
<dbReference type="EMBL" id="CAWUHD010000104">
    <property type="protein sequence ID" value="CAK7231693.1"/>
    <property type="molecule type" value="Genomic_DNA"/>
</dbReference>
<protein>
    <submittedName>
        <fullName evidence="2">Uncharacterized protein</fullName>
    </submittedName>
</protein>
<reference evidence="2 3" key="1">
    <citation type="submission" date="2024-01" db="EMBL/GenBank/DDBJ databases">
        <authorList>
            <person name="Allen C."/>
            <person name="Tagirdzhanova G."/>
        </authorList>
    </citation>
    <scope>NUCLEOTIDE SEQUENCE [LARGE SCALE GENOMIC DNA]</scope>
</reference>
<feature type="compositionally biased region" description="Low complexity" evidence="1">
    <location>
        <begin position="47"/>
        <end position="68"/>
    </location>
</feature>